<dbReference type="SUPFAM" id="SSF55486">
    <property type="entry name" value="Metalloproteases ('zincins'), catalytic domain"/>
    <property type="match status" value="1"/>
</dbReference>
<feature type="signal peptide" evidence="2">
    <location>
        <begin position="1"/>
        <end position="20"/>
    </location>
</feature>
<keyword evidence="2" id="KW-0732">Signal</keyword>
<organism evidence="3 4">
    <name type="scientific">Candidatus Mycobacterium wuenschmannii</name>
    <dbReference type="NCBI Taxonomy" id="3027808"/>
    <lineage>
        <taxon>Bacteria</taxon>
        <taxon>Bacillati</taxon>
        <taxon>Actinomycetota</taxon>
        <taxon>Actinomycetes</taxon>
        <taxon>Mycobacteriales</taxon>
        <taxon>Mycobacteriaceae</taxon>
        <taxon>Mycobacterium</taxon>
    </lineage>
</organism>
<accession>A0ABY8VRX0</accession>
<dbReference type="RefSeq" id="WP_285185667.1">
    <property type="nucleotide sequence ID" value="NZ_CP126981.1"/>
</dbReference>
<dbReference type="Pfam" id="PF04228">
    <property type="entry name" value="Zn_peptidase"/>
    <property type="match status" value="1"/>
</dbReference>
<sequence>MTRVLRTAVVMAGVLTLVLACSKPFPPPHVAPPTLTQPNPSKVADKPVENGFSGLRPDAPPPTRTVTDGDGGEIDNLAALAVSDVEQFWTGAYAKPLDGKFAPVNDLFSYDSRYKNGMFCASDTHGVPNAFYCPIKGTNCPDDRPSPPGECTNSYNTIGWDRGVLLPEQRRTGGDMGVVVVLAHEYGHAVQRMAGLDIKDKASATVGEQQADCYAGVYMRWVADGKSKRFTLSTGDGLTKLLSVMIGISDSLVTSAISERQKRRQVHGSAFERVTAFQFGFDGGVPACAGIDEKEIEQRRGNLPKEFVQEGETGEFLISPDSAKTMVEVLGKLFPLAPPPQLSFDPAFCPDARPNPTASYCPATNTITVDMPALTLMGTSLARGGPFQGAGPLFGDYSAFSVLASRYLLAAEKQHGTLPLDNTNTGLRTACLTGVFTTKLAKPVKISSGVSIALSGGDLDEAVSGILTNGQVAGDVNGQSAASVFARVNAFRSGVLGDEDGCYKRWP</sequence>
<protein>
    <submittedName>
        <fullName evidence="3">Neutral zinc metallopeptidase</fullName>
    </submittedName>
</protein>
<gene>
    <name evidence="3" type="ORF">PT015_15920</name>
</gene>
<evidence type="ECO:0000313" key="3">
    <source>
        <dbReference type="EMBL" id="WIM86389.1"/>
    </source>
</evidence>
<evidence type="ECO:0000256" key="2">
    <source>
        <dbReference type="SAM" id="SignalP"/>
    </source>
</evidence>
<proteinExistence type="predicted"/>
<dbReference type="EMBL" id="CP126981">
    <property type="protein sequence ID" value="WIM86389.1"/>
    <property type="molecule type" value="Genomic_DNA"/>
</dbReference>
<dbReference type="PROSITE" id="PS51257">
    <property type="entry name" value="PROKAR_LIPOPROTEIN"/>
    <property type="match status" value="1"/>
</dbReference>
<dbReference type="InterPro" id="IPR007343">
    <property type="entry name" value="Uncharacterised_pept_Zn_put"/>
</dbReference>
<feature type="region of interest" description="Disordered" evidence="1">
    <location>
        <begin position="30"/>
        <end position="63"/>
    </location>
</feature>
<dbReference type="Proteomes" id="UP001236585">
    <property type="component" value="Chromosome"/>
</dbReference>
<keyword evidence="4" id="KW-1185">Reference proteome</keyword>
<reference evidence="3 4" key="1">
    <citation type="journal article" date="2023" name="Microbiol. Resour. Announc.">
        <title>Complete Genome Sequence of Mycobacterium wuenschmanii, a novel Nontuberculous Mycobacterium Isolated from a captive population of Amazon Milk Frogs.</title>
        <authorList>
            <person name="Hicks J."/>
            <person name="Zeineldin M."/>
            <person name="Ward H."/>
            <person name="Wuenschmann A."/>
            <person name="Camp P."/>
            <person name="Farrell D."/>
            <person name="Lehman K."/>
            <person name="Thacker T."/>
            <person name="Cuthbert E."/>
        </authorList>
    </citation>
    <scope>NUCLEOTIDE SEQUENCE [LARGE SCALE GENOMIC DNA]</scope>
    <source>
        <strain evidence="3 4">Wuenschmanii</strain>
    </source>
</reference>
<evidence type="ECO:0000313" key="4">
    <source>
        <dbReference type="Proteomes" id="UP001236585"/>
    </source>
</evidence>
<evidence type="ECO:0000256" key="1">
    <source>
        <dbReference type="SAM" id="MobiDB-lite"/>
    </source>
</evidence>
<feature type="chain" id="PRO_5046016149" evidence="2">
    <location>
        <begin position="21"/>
        <end position="507"/>
    </location>
</feature>
<name>A0ABY8VRX0_9MYCO</name>